<protein>
    <submittedName>
        <fullName evidence="1">Uncharacterized protein</fullName>
    </submittedName>
</protein>
<proteinExistence type="predicted"/>
<accession>A0ABR2J0E9</accession>
<keyword evidence="2" id="KW-1185">Reference proteome</keyword>
<sequence length="128" mass="14857">MCGKSKISLHENAHINVESKLTTFQKFIKHLIECEEIIPVEGNSNYTKQTKETFMKIARSFDSSSDFSASSNTLKKEKMIYLFLKRACLADHFLLDLDRILLVSNLSEYFSIKLDCLINEFENILYYA</sequence>
<evidence type="ECO:0000313" key="1">
    <source>
        <dbReference type="EMBL" id="KAK8871251.1"/>
    </source>
</evidence>
<dbReference type="Proteomes" id="UP001470230">
    <property type="component" value="Unassembled WGS sequence"/>
</dbReference>
<gene>
    <name evidence="1" type="ORF">M9Y10_006967</name>
</gene>
<name>A0ABR2J0E9_9EUKA</name>
<comment type="caution">
    <text evidence="1">The sequence shown here is derived from an EMBL/GenBank/DDBJ whole genome shotgun (WGS) entry which is preliminary data.</text>
</comment>
<organism evidence="1 2">
    <name type="scientific">Tritrichomonas musculus</name>
    <dbReference type="NCBI Taxonomy" id="1915356"/>
    <lineage>
        <taxon>Eukaryota</taxon>
        <taxon>Metamonada</taxon>
        <taxon>Parabasalia</taxon>
        <taxon>Tritrichomonadida</taxon>
        <taxon>Tritrichomonadidae</taxon>
        <taxon>Tritrichomonas</taxon>
    </lineage>
</organism>
<evidence type="ECO:0000313" key="2">
    <source>
        <dbReference type="Proteomes" id="UP001470230"/>
    </source>
</evidence>
<dbReference type="EMBL" id="JAPFFF010000013">
    <property type="protein sequence ID" value="KAK8871251.1"/>
    <property type="molecule type" value="Genomic_DNA"/>
</dbReference>
<reference evidence="1 2" key="1">
    <citation type="submission" date="2024-04" db="EMBL/GenBank/DDBJ databases">
        <title>Tritrichomonas musculus Genome.</title>
        <authorList>
            <person name="Alves-Ferreira E."/>
            <person name="Grigg M."/>
            <person name="Lorenzi H."/>
            <person name="Galac M."/>
        </authorList>
    </citation>
    <scope>NUCLEOTIDE SEQUENCE [LARGE SCALE GENOMIC DNA]</scope>
    <source>
        <strain evidence="1 2">EAF2021</strain>
    </source>
</reference>